<proteinExistence type="predicted"/>
<dbReference type="PANTHER" id="PTHR23024:SF467">
    <property type="entry name" value="CARBOXYLESTERASE 12-RELATED"/>
    <property type="match status" value="1"/>
</dbReference>
<dbReference type="Pfam" id="PF07859">
    <property type="entry name" value="Abhydrolase_3"/>
    <property type="match status" value="1"/>
</dbReference>
<dbReference type="SUPFAM" id="SSF53474">
    <property type="entry name" value="alpha/beta-Hydrolases"/>
    <property type="match status" value="1"/>
</dbReference>
<evidence type="ECO:0000313" key="5">
    <source>
        <dbReference type="Proteomes" id="UP000631114"/>
    </source>
</evidence>
<dbReference type="InterPro" id="IPR050466">
    <property type="entry name" value="Carboxylest/Gibb_receptor"/>
</dbReference>
<dbReference type="Gene3D" id="3.40.50.1820">
    <property type="entry name" value="alpha/beta hydrolase"/>
    <property type="match status" value="1"/>
</dbReference>
<evidence type="ECO:0000313" key="4">
    <source>
        <dbReference type="EMBL" id="KAF9590556.1"/>
    </source>
</evidence>
<reference evidence="4 5" key="1">
    <citation type="submission" date="2020-10" db="EMBL/GenBank/DDBJ databases">
        <title>The Coptis chinensis genome and diversification of protoberbering-type alkaloids.</title>
        <authorList>
            <person name="Wang B."/>
            <person name="Shu S."/>
            <person name="Song C."/>
            <person name="Liu Y."/>
        </authorList>
    </citation>
    <scope>NUCLEOTIDE SEQUENCE [LARGE SCALE GENOMIC DNA]</scope>
    <source>
        <strain evidence="4">HL-2020</strain>
        <tissue evidence="4">Leaf</tissue>
    </source>
</reference>
<keyword evidence="2" id="KW-0175">Coiled coil</keyword>
<dbReference type="AlphaFoldDB" id="A0A835H0X8"/>
<accession>A0A835H0X8</accession>
<evidence type="ECO:0000259" key="3">
    <source>
        <dbReference type="Pfam" id="PF07859"/>
    </source>
</evidence>
<dbReference type="GO" id="GO:0016787">
    <property type="term" value="F:hydrolase activity"/>
    <property type="evidence" value="ECO:0007669"/>
    <property type="project" value="InterPro"/>
</dbReference>
<sequence>MASTPADVLWEYDPFIRTFKDGRRLRIRPDVFTRPTCVNSKDILITPEHSAVTIEDSNVFCQESVLSGRLYLPKGANIYSKLPLLIYFHGGGFCIEFAFCATYHNYLNYLVEKANVVAVSVNYRRASNSLYLLLLKIHGLLDSMGILQEQPKEFSPPQEEWLRDYANFDKVYMAGDSAGATITHNMAVRAGSDPKFNGKFSGILVVHPYFLSFQPIPGEGSEMDDMLKLWFAIQTTIIGCEDPNLDDPLVNPITDRSKLFEVGTQKVMAESNLNLSRKGREFTTTFSSGCKREVTIRIGSRKLSHFSGSLRADGSHMTMSHKRTGSAFVIGLKQTSSRRRVEAAERQAEEYEKQAQELTTRLHENEDKVEELQNWKAASEAKLNFLMAHIGANFFVGNPIIEKQTQRRGITRFYETSTALSAIPP</sequence>
<dbReference type="InterPro" id="IPR029058">
    <property type="entry name" value="AB_hydrolase_fold"/>
</dbReference>
<dbReference type="Proteomes" id="UP000631114">
    <property type="component" value="Unassembled WGS sequence"/>
</dbReference>
<feature type="coiled-coil region" evidence="2">
    <location>
        <begin position="334"/>
        <end position="375"/>
    </location>
</feature>
<dbReference type="PROSITE" id="PS01174">
    <property type="entry name" value="LIPASE_GDXG_SER"/>
    <property type="match status" value="1"/>
</dbReference>
<evidence type="ECO:0000256" key="1">
    <source>
        <dbReference type="PROSITE-ProRule" id="PRU10038"/>
    </source>
</evidence>
<comment type="caution">
    <text evidence="4">The sequence shown here is derived from an EMBL/GenBank/DDBJ whole genome shotgun (WGS) entry which is preliminary data.</text>
</comment>
<feature type="active site" evidence="1">
    <location>
        <position position="177"/>
    </location>
</feature>
<protein>
    <recommendedName>
        <fullName evidence="3">Alpha/beta hydrolase fold-3 domain-containing protein</fullName>
    </recommendedName>
</protein>
<dbReference type="OrthoDB" id="408631at2759"/>
<keyword evidence="5" id="KW-1185">Reference proteome</keyword>
<dbReference type="InterPro" id="IPR013094">
    <property type="entry name" value="AB_hydrolase_3"/>
</dbReference>
<gene>
    <name evidence="4" type="ORF">IFM89_035874</name>
</gene>
<evidence type="ECO:0000256" key="2">
    <source>
        <dbReference type="SAM" id="Coils"/>
    </source>
</evidence>
<feature type="domain" description="Alpha/beta hydrolase fold-3" evidence="3">
    <location>
        <begin position="85"/>
        <end position="295"/>
    </location>
</feature>
<name>A0A835H0X8_9MAGN</name>
<dbReference type="InterPro" id="IPR033140">
    <property type="entry name" value="Lipase_GDXG_put_SER_AS"/>
</dbReference>
<organism evidence="4 5">
    <name type="scientific">Coptis chinensis</name>
    <dbReference type="NCBI Taxonomy" id="261450"/>
    <lineage>
        <taxon>Eukaryota</taxon>
        <taxon>Viridiplantae</taxon>
        <taxon>Streptophyta</taxon>
        <taxon>Embryophyta</taxon>
        <taxon>Tracheophyta</taxon>
        <taxon>Spermatophyta</taxon>
        <taxon>Magnoliopsida</taxon>
        <taxon>Ranunculales</taxon>
        <taxon>Ranunculaceae</taxon>
        <taxon>Coptidoideae</taxon>
        <taxon>Coptis</taxon>
    </lineage>
</organism>
<dbReference type="EMBL" id="JADFTS010000009">
    <property type="protein sequence ID" value="KAF9590556.1"/>
    <property type="molecule type" value="Genomic_DNA"/>
</dbReference>
<dbReference type="PANTHER" id="PTHR23024">
    <property type="entry name" value="ARYLACETAMIDE DEACETYLASE"/>
    <property type="match status" value="1"/>
</dbReference>